<keyword evidence="2" id="KW-1185">Reference proteome</keyword>
<dbReference type="EMBL" id="JACJTE010000024">
    <property type="protein sequence ID" value="MBD2562977.1"/>
    <property type="molecule type" value="Genomic_DNA"/>
</dbReference>
<protein>
    <recommendedName>
        <fullName evidence="3">Transposase</fullName>
    </recommendedName>
</protein>
<sequence length="61" mass="7146">MRNFLALEIFADKKAAGKLVIEYWTIPIIYYQKQKSQLETDFAVLIQLTMGYELHHTARSV</sequence>
<evidence type="ECO:0008006" key="3">
    <source>
        <dbReference type="Google" id="ProtNLM"/>
    </source>
</evidence>
<comment type="caution">
    <text evidence="1">The sequence shown here is derived from an EMBL/GenBank/DDBJ whole genome shotgun (WGS) entry which is preliminary data.</text>
</comment>
<evidence type="ECO:0000313" key="1">
    <source>
        <dbReference type="EMBL" id="MBD2562977.1"/>
    </source>
</evidence>
<name>A0ABR8EYR7_NOSLI</name>
<proteinExistence type="predicted"/>
<evidence type="ECO:0000313" key="2">
    <source>
        <dbReference type="Proteomes" id="UP000604661"/>
    </source>
</evidence>
<gene>
    <name evidence="1" type="ORF">H6G95_20610</name>
</gene>
<accession>A0ABR8EYR7</accession>
<dbReference type="Proteomes" id="UP000604661">
    <property type="component" value="Unassembled WGS sequence"/>
</dbReference>
<reference evidence="1 2" key="1">
    <citation type="journal article" date="2020" name="ISME J.">
        <title>Comparative genomics reveals insights into cyanobacterial evolution and habitat adaptation.</title>
        <authorList>
            <person name="Chen M.Y."/>
            <person name="Teng W.K."/>
            <person name="Zhao L."/>
            <person name="Hu C.X."/>
            <person name="Zhou Y.K."/>
            <person name="Han B.P."/>
            <person name="Song L.R."/>
            <person name="Shu W.S."/>
        </authorList>
    </citation>
    <scope>NUCLEOTIDE SEQUENCE [LARGE SCALE GENOMIC DNA]</scope>
    <source>
        <strain evidence="1 2">FACHB-391</strain>
    </source>
</reference>
<organism evidence="1 2">
    <name type="scientific">Nostoc linckia FACHB-391</name>
    <dbReference type="NCBI Taxonomy" id="2692906"/>
    <lineage>
        <taxon>Bacteria</taxon>
        <taxon>Bacillati</taxon>
        <taxon>Cyanobacteriota</taxon>
        <taxon>Cyanophyceae</taxon>
        <taxon>Nostocales</taxon>
        <taxon>Nostocaceae</taxon>
        <taxon>Nostoc</taxon>
    </lineage>
</organism>